<keyword evidence="2" id="KW-1185">Reference proteome</keyword>
<accession>A0ACC0B3L0</accession>
<organism evidence="1 2">
    <name type="scientific">Catharanthus roseus</name>
    <name type="common">Madagascar periwinkle</name>
    <name type="synonym">Vinca rosea</name>
    <dbReference type="NCBI Taxonomy" id="4058"/>
    <lineage>
        <taxon>Eukaryota</taxon>
        <taxon>Viridiplantae</taxon>
        <taxon>Streptophyta</taxon>
        <taxon>Embryophyta</taxon>
        <taxon>Tracheophyta</taxon>
        <taxon>Spermatophyta</taxon>
        <taxon>Magnoliopsida</taxon>
        <taxon>eudicotyledons</taxon>
        <taxon>Gunneridae</taxon>
        <taxon>Pentapetalae</taxon>
        <taxon>asterids</taxon>
        <taxon>lamiids</taxon>
        <taxon>Gentianales</taxon>
        <taxon>Apocynaceae</taxon>
        <taxon>Rauvolfioideae</taxon>
        <taxon>Vinceae</taxon>
        <taxon>Catharanthinae</taxon>
        <taxon>Catharanthus</taxon>
    </lineage>
</organism>
<sequence>MQTWWGFIFIFIFIFSLCLCTFTIFKSLFNFTSKTQIPRSKLPLPPGPSIISIFINFLIFLWRRRMTIFDMEPLLHRLKLRYGPLFTLGFKSKPTIFIADHSFAHIALIQKGAFFSDRPKSQQLMPISKIFNSNAHRISSAKYGQTWRFLRRNLTSEMLHPSRFKTYSTARRWVLDLIVQRLVSQQTKPVLAMDHFRYGIFCLLVFMCFGDKLDEEKVKEIETLQRNWLLNLGRIGSFMFWPKLGRIFLGNRWKELIQVRKNQEDIFIPLIRARKKGKKQSNSDKEEEEEEGEKSVAYVDTLVDLQLPEEKRNLNESEIVSLCSEFLNAGTDTTATALEWIMANLVKYPAIQTKLYEEIVEIVGNPPSLKPSSDHKSEVVVNVNEEDIQKMPFLKAVVLEGLRRHPPAHFVLPHSVTEDVELGNFLIPKTATVNVLVAELGWDSEVWENPMEFKPERFLMNSMSTVNGGDGRQLFDITGKRGIKMMPFGAGRRICPGYGLALLHLEYFVANLIWYFEWTAMDGNDIDLSEKQEFTICMKNPLSAYISPRVNTF</sequence>
<comment type="caution">
    <text evidence="1">The sequence shown here is derived from an EMBL/GenBank/DDBJ whole genome shotgun (WGS) entry which is preliminary data.</text>
</comment>
<dbReference type="Proteomes" id="UP001060085">
    <property type="component" value="Linkage Group LG04"/>
</dbReference>
<protein>
    <submittedName>
        <fullName evidence="1">Uncharacterized protein</fullName>
    </submittedName>
</protein>
<evidence type="ECO:0000313" key="2">
    <source>
        <dbReference type="Proteomes" id="UP001060085"/>
    </source>
</evidence>
<proteinExistence type="predicted"/>
<gene>
    <name evidence="1" type="ORF">M9H77_17086</name>
</gene>
<name>A0ACC0B3L0_CATRO</name>
<evidence type="ECO:0000313" key="1">
    <source>
        <dbReference type="EMBL" id="KAI5667233.1"/>
    </source>
</evidence>
<dbReference type="EMBL" id="CM044704">
    <property type="protein sequence ID" value="KAI5667233.1"/>
    <property type="molecule type" value="Genomic_DNA"/>
</dbReference>
<reference evidence="2" key="1">
    <citation type="journal article" date="2023" name="Nat. Plants">
        <title>Single-cell RNA sequencing provides a high-resolution roadmap for understanding the multicellular compartmentation of specialized metabolism.</title>
        <authorList>
            <person name="Sun S."/>
            <person name="Shen X."/>
            <person name="Li Y."/>
            <person name="Li Y."/>
            <person name="Wang S."/>
            <person name="Li R."/>
            <person name="Zhang H."/>
            <person name="Shen G."/>
            <person name="Guo B."/>
            <person name="Wei J."/>
            <person name="Xu J."/>
            <person name="St-Pierre B."/>
            <person name="Chen S."/>
            <person name="Sun C."/>
        </authorList>
    </citation>
    <scope>NUCLEOTIDE SEQUENCE [LARGE SCALE GENOMIC DNA]</scope>
</reference>